<accession>A0AC34G1R8</accession>
<evidence type="ECO:0000313" key="2">
    <source>
        <dbReference type="WBParaSite" id="ES5_v2.g23716.t1"/>
    </source>
</evidence>
<evidence type="ECO:0000313" key="1">
    <source>
        <dbReference type="Proteomes" id="UP000887579"/>
    </source>
</evidence>
<dbReference type="Proteomes" id="UP000887579">
    <property type="component" value="Unplaced"/>
</dbReference>
<proteinExistence type="predicted"/>
<dbReference type="WBParaSite" id="ES5_v2.g23716.t1">
    <property type="protein sequence ID" value="ES5_v2.g23716.t1"/>
    <property type="gene ID" value="ES5_v2.g23716"/>
</dbReference>
<reference evidence="2" key="1">
    <citation type="submission" date="2022-11" db="UniProtKB">
        <authorList>
            <consortium name="WormBaseParasite"/>
        </authorList>
    </citation>
    <scope>IDENTIFICATION</scope>
</reference>
<sequence length="102" mass="10982">MPSTNYGHRKSPYELRNEAFYGGNNGRQHPMIAATGPDPFFAMRGLEMDTTKLNKIFDKWDEEAAAKAQSKGESGGGGGLDGLGDIIGLAVKFAPMLMAFGR</sequence>
<name>A0AC34G1R8_9BILA</name>
<protein>
    <submittedName>
        <fullName evidence="2">Uncharacterized protein</fullName>
    </submittedName>
</protein>
<organism evidence="1 2">
    <name type="scientific">Panagrolaimus sp. ES5</name>
    <dbReference type="NCBI Taxonomy" id="591445"/>
    <lineage>
        <taxon>Eukaryota</taxon>
        <taxon>Metazoa</taxon>
        <taxon>Ecdysozoa</taxon>
        <taxon>Nematoda</taxon>
        <taxon>Chromadorea</taxon>
        <taxon>Rhabditida</taxon>
        <taxon>Tylenchina</taxon>
        <taxon>Panagrolaimomorpha</taxon>
        <taxon>Panagrolaimoidea</taxon>
        <taxon>Panagrolaimidae</taxon>
        <taxon>Panagrolaimus</taxon>
    </lineage>
</organism>